<organism evidence="1 2">
    <name type="scientific">Marinitenerispora sediminis</name>
    <dbReference type="NCBI Taxonomy" id="1931232"/>
    <lineage>
        <taxon>Bacteria</taxon>
        <taxon>Bacillati</taxon>
        <taxon>Actinomycetota</taxon>
        <taxon>Actinomycetes</taxon>
        <taxon>Streptosporangiales</taxon>
        <taxon>Nocardiopsidaceae</taxon>
        <taxon>Marinitenerispora</taxon>
    </lineage>
</organism>
<comment type="caution">
    <text evidence="1">The sequence shown here is derived from an EMBL/GenBank/DDBJ whole genome shotgun (WGS) entry which is preliminary data.</text>
</comment>
<name>A0A368SYY1_9ACTN</name>
<reference evidence="1 2" key="1">
    <citation type="submission" date="2018-04" db="EMBL/GenBank/DDBJ databases">
        <title>Novel actinobacteria from marine sediment.</title>
        <authorList>
            <person name="Ng Z.Y."/>
            <person name="Tan G.Y.A."/>
        </authorList>
    </citation>
    <scope>NUCLEOTIDE SEQUENCE [LARGE SCALE GENOMIC DNA]</scope>
    <source>
        <strain evidence="1 2">TPS81</strain>
    </source>
</reference>
<evidence type="ECO:0000313" key="2">
    <source>
        <dbReference type="Proteomes" id="UP000253318"/>
    </source>
</evidence>
<proteinExistence type="predicted"/>
<dbReference type="AlphaFoldDB" id="A0A368SYY1"/>
<accession>A0A368SYY1</accession>
<dbReference type="EMBL" id="QEIN01000289">
    <property type="protein sequence ID" value="RCV50290.1"/>
    <property type="molecule type" value="Genomic_DNA"/>
</dbReference>
<protein>
    <submittedName>
        <fullName evidence="1">Uncharacterized protein</fullName>
    </submittedName>
</protein>
<dbReference type="RefSeq" id="WP_114400613.1">
    <property type="nucleotide sequence ID" value="NZ_QEIM01000255.1"/>
</dbReference>
<dbReference type="Proteomes" id="UP000253318">
    <property type="component" value="Unassembled WGS sequence"/>
</dbReference>
<keyword evidence="2" id="KW-1185">Reference proteome</keyword>
<gene>
    <name evidence="1" type="ORF">DEF24_24360</name>
</gene>
<evidence type="ECO:0000313" key="1">
    <source>
        <dbReference type="EMBL" id="RCV50290.1"/>
    </source>
</evidence>
<sequence length="193" mass="19968">MPPVRRRRPPSPPSSSPVRVLGCVLPTVALVLITAGGPAQPAHADGGPPSGTAGIECDGGAVRGHVRSYCVQMVREGLVPRVRRESLFDTGRLWGVRRGYDFADGARVRITVYEGGAVPPTLENAVAEHGGFEAGRPVLLDGRRARVAAGRVAFEPAGAELAPVPGPVAVVVESDVPDDLTPVGIAQGIVVLP</sequence>